<dbReference type="Proteomes" id="UP000179807">
    <property type="component" value="Unassembled WGS sequence"/>
</dbReference>
<dbReference type="RefSeq" id="XP_068350165.1">
    <property type="nucleotide sequence ID" value="XM_068511053.1"/>
</dbReference>
<protein>
    <submittedName>
        <fullName evidence="2">Uncharacterized protein</fullName>
    </submittedName>
</protein>
<proteinExistence type="predicted"/>
<feature type="region of interest" description="Disordered" evidence="1">
    <location>
        <begin position="46"/>
        <end position="78"/>
    </location>
</feature>
<gene>
    <name evidence="2" type="ORF">TRFO_36809</name>
</gene>
<dbReference type="AlphaFoldDB" id="A0A1J4JIK2"/>
<reference evidence="2" key="1">
    <citation type="submission" date="2016-10" db="EMBL/GenBank/DDBJ databases">
        <authorList>
            <person name="Benchimol M."/>
            <person name="Almeida L.G."/>
            <person name="Vasconcelos A.T."/>
            <person name="Perreira-Neves A."/>
            <person name="Rosa I.A."/>
            <person name="Tasca T."/>
            <person name="Bogo M.R."/>
            <person name="de Souza W."/>
        </authorList>
    </citation>
    <scope>NUCLEOTIDE SEQUENCE [LARGE SCALE GENOMIC DNA]</scope>
    <source>
        <strain evidence="2">K</strain>
    </source>
</reference>
<comment type="caution">
    <text evidence="2">The sequence shown here is derived from an EMBL/GenBank/DDBJ whole genome shotgun (WGS) entry which is preliminary data.</text>
</comment>
<evidence type="ECO:0000313" key="2">
    <source>
        <dbReference type="EMBL" id="OHS97028.1"/>
    </source>
</evidence>
<dbReference type="GeneID" id="94845757"/>
<sequence>MHSQRVNINNNNQANQQGNQNFRQLSINNFFTPPLRNAIFIRDHEHSTDESDSDVVFLSQDDQRTTNNEYESQPDEEEEMILITEEEEGYSEFSEEEEEEYVNLFNYPFHHPFHHLFNHQQNYQEVETEQESEKENDDDVQIIEMKPKSAQENQQEIEKIVRNPIELRKILGKLREVNPFDSIFDEFFEKPKTEENQE</sequence>
<accession>A0A1J4JIK2</accession>
<evidence type="ECO:0000256" key="1">
    <source>
        <dbReference type="SAM" id="MobiDB-lite"/>
    </source>
</evidence>
<evidence type="ECO:0000313" key="3">
    <source>
        <dbReference type="Proteomes" id="UP000179807"/>
    </source>
</evidence>
<dbReference type="EMBL" id="MLAK01001141">
    <property type="protein sequence ID" value="OHS97028.1"/>
    <property type="molecule type" value="Genomic_DNA"/>
</dbReference>
<organism evidence="2 3">
    <name type="scientific">Tritrichomonas foetus</name>
    <dbReference type="NCBI Taxonomy" id="1144522"/>
    <lineage>
        <taxon>Eukaryota</taxon>
        <taxon>Metamonada</taxon>
        <taxon>Parabasalia</taxon>
        <taxon>Tritrichomonadida</taxon>
        <taxon>Tritrichomonadidae</taxon>
        <taxon>Tritrichomonas</taxon>
    </lineage>
</organism>
<dbReference type="VEuPathDB" id="TrichDB:TRFO_36809"/>
<name>A0A1J4JIK2_9EUKA</name>
<keyword evidence="3" id="KW-1185">Reference proteome</keyword>